<keyword evidence="4" id="KW-0418">Kinase</keyword>
<feature type="region of interest" description="Disordered" evidence="1">
    <location>
        <begin position="334"/>
        <end position="495"/>
    </location>
</feature>
<dbReference type="InterPro" id="IPR036034">
    <property type="entry name" value="PDZ_sf"/>
</dbReference>
<dbReference type="Pfam" id="PF00595">
    <property type="entry name" value="PDZ"/>
    <property type="match status" value="1"/>
</dbReference>
<sequence length="495" mass="53940">MYSVADVLSSVKGVVSWLNRQPFEGVEQYDSLKSNLVELSIRLATIAQRDMFAENQATVILQSCLKLANISDKIIQECNDPLIIQPASLDIATIKKKADDEWGVMLQSSYHGVHQVSGVRALSPAHQCGKLQEGDELVQVSYQTVVGWAPHKVAAIMQECPVEVILTVKKRPCHSNTVTQIYFKPFRLPSKKRTYSPWATSVMTSPRDDLKSIPNLQLPPSVGKSLQRTESKESRPRSLTPPPANNTPPHDLCPHSGWKLNDARNTTSDSEAEDSDLEDDPFFSDSDVCGSSPISARLYHPKPRAPVQRRATIPGATTRPSFSFDKLLQDVRWQRGGRSPDGPIPSDPDLRATAGVEQRAARPHTCIGTEKKDRMTGGSEVAVVKEEGAEGDVGSIKNGALETFSTSEARESSSQEQSKETGEEKRVVNVIPLPPRKPTGQGITPTVLEPHSQHDHGGDGKAGGGKEAVAGTPSHQGRRPSQPAFPHSSKCLTRP</sequence>
<dbReference type="GO" id="GO:0016301">
    <property type="term" value="F:kinase activity"/>
    <property type="evidence" value="ECO:0007669"/>
    <property type="project" value="UniProtKB-KW"/>
</dbReference>
<feature type="compositionally biased region" description="Basic and acidic residues" evidence="1">
    <location>
        <begin position="408"/>
        <end position="427"/>
    </location>
</feature>
<evidence type="ECO:0000256" key="1">
    <source>
        <dbReference type="SAM" id="MobiDB-lite"/>
    </source>
</evidence>
<keyword evidence="4" id="KW-0808">Transferase</keyword>
<evidence type="ECO:0000259" key="3">
    <source>
        <dbReference type="PROSITE" id="PS51290"/>
    </source>
</evidence>
<evidence type="ECO:0000313" key="5">
    <source>
        <dbReference type="Proteomes" id="UP000283509"/>
    </source>
</evidence>
<feature type="domain" description="PDZ" evidence="2">
    <location>
        <begin position="91"/>
        <end position="172"/>
    </location>
</feature>
<protein>
    <submittedName>
        <fullName evidence="4">Connector enhancer of kinase suppressor of ras 2</fullName>
    </submittedName>
</protein>
<reference evidence="4 5" key="2">
    <citation type="submission" date="2019-01" db="EMBL/GenBank/DDBJ databases">
        <title>The decoding of complex shrimp genome reveals the adaptation for benthos swimmer, frequently molting mechanism and breeding impact on genome.</title>
        <authorList>
            <person name="Sun Y."/>
            <person name="Gao Y."/>
            <person name="Yu Y."/>
        </authorList>
    </citation>
    <scope>NUCLEOTIDE SEQUENCE [LARGE SCALE GENOMIC DNA]</scope>
    <source>
        <tissue evidence="4">Muscle</tissue>
    </source>
</reference>
<dbReference type="STRING" id="6689.A0A3R7M572"/>
<dbReference type="SUPFAM" id="SSF50156">
    <property type="entry name" value="PDZ domain-like"/>
    <property type="match status" value="1"/>
</dbReference>
<dbReference type="SMART" id="SM00228">
    <property type="entry name" value="PDZ"/>
    <property type="match status" value="1"/>
</dbReference>
<dbReference type="PANTHER" id="PTHR12844:SF42">
    <property type="entry name" value="CONNECTOR ENHANCER OF KSR PROTEIN CNK"/>
    <property type="match status" value="1"/>
</dbReference>
<organism evidence="4 5">
    <name type="scientific">Penaeus vannamei</name>
    <name type="common">Whiteleg shrimp</name>
    <name type="synonym">Litopenaeus vannamei</name>
    <dbReference type="NCBI Taxonomy" id="6689"/>
    <lineage>
        <taxon>Eukaryota</taxon>
        <taxon>Metazoa</taxon>
        <taxon>Ecdysozoa</taxon>
        <taxon>Arthropoda</taxon>
        <taxon>Crustacea</taxon>
        <taxon>Multicrustacea</taxon>
        <taxon>Malacostraca</taxon>
        <taxon>Eumalacostraca</taxon>
        <taxon>Eucarida</taxon>
        <taxon>Decapoda</taxon>
        <taxon>Dendrobranchiata</taxon>
        <taxon>Penaeoidea</taxon>
        <taxon>Penaeidae</taxon>
        <taxon>Penaeus</taxon>
    </lineage>
</organism>
<reference evidence="4 5" key="1">
    <citation type="submission" date="2018-04" db="EMBL/GenBank/DDBJ databases">
        <authorList>
            <person name="Zhang X."/>
            <person name="Yuan J."/>
            <person name="Li F."/>
            <person name="Xiang J."/>
        </authorList>
    </citation>
    <scope>NUCLEOTIDE SEQUENCE [LARGE SCALE GENOMIC DNA]</scope>
    <source>
        <tissue evidence="4">Muscle</tissue>
    </source>
</reference>
<dbReference type="OrthoDB" id="74412at2759"/>
<proteinExistence type="predicted"/>
<comment type="caution">
    <text evidence="4">The sequence shown here is derived from an EMBL/GenBank/DDBJ whole genome shotgun (WGS) entry which is preliminary data.</text>
</comment>
<feature type="domain" description="CRIC" evidence="3">
    <location>
        <begin position="1"/>
        <end position="54"/>
    </location>
</feature>
<evidence type="ECO:0000259" key="2">
    <source>
        <dbReference type="PROSITE" id="PS50106"/>
    </source>
</evidence>
<dbReference type="AlphaFoldDB" id="A0A3R7M572"/>
<dbReference type="Pfam" id="PF10534">
    <property type="entry name" value="CRIC_ras_sig"/>
    <property type="match status" value="1"/>
</dbReference>
<dbReference type="InterPro" id="IPR017874">
    <property type="entry name" value="CRIC_domain"/>
</dbReference>
<dbReference type="Proteomes" id="UP000283509">
    <property type="component" value="Unassembled WGS sequence"/>
</dbReference>
<evidence type="ECO:0000313" key="4">
    <source>
        <dbReference type="EMBL" id="ROT73223.1"/>
    </source>
</evidence>
<dbReference type="PROSITE" id="PS50106">
    <property type="entry name" value="PDZ"/>
    <property type="match status" value="1"/>
</dbReference>
<gene>
    <name evidence="4" type="ORF">C7M84_008360</name>
</gene>
<dbReference type="InterPro" id="IPR051566">
    <property type="entry name" value="CNKSR"/>
</dbReference>
<name>A0A3R7M572_PENVA</name>
<accession>A0A3R7M572</accession>
<dbReference type="EMBL" id="QCYY01002052">
    <property type="protein sequence ID" value="ROT73223.1"/>
    <property type="molecule type" value="Genomic_DNA"/>
</dbReference>
<dbReference type="Gene3D" id="2.30.42.10">
    <property type="match status" value="1"/>
</dbReference>
<keyword evidence="5" id="KW-1185">Reference proteome</keyword>
<dbReference type="InterPro" id="IPR001478">
    <property type="entry name" value="PDZ"/>
</dbReference>
<dbReference type="PROSITE" id="PS51290">
    <property type="entry name" value="CRIC"/>
    <property type="match status" value="1"/>
</dbReference>
<feature type="compositionally biased region" description="Acidic residues" evidence="1">
    <location>
        <begin position="270"/>
        <end position="282"/>
    </location>
</feature>
<feature type="compositionally biased region" description="Basic and acidic residues" evidence="1">
    <location>
        <begin position="227"/>
        <end position="236"/>
    </location>
</feature>
<dbReference type="PANTHER" id="PTHR12844">
    <property type="entry name" value="CONNECTOR ENCHANCER OF KINASE SUPPRESSOR OF RAS"/>
    <property type="match status" value="1"/>
</dbReference>
<feature type="region of interest" description="Disordered" evidence="1">
    <location>
        <begin position="202"/>
        <end position="287"/>
    </location>
</feature>